<comment type="caution">
    <text evidence="2">The sequence shown here is derived from an EMBL/GenBank/DDBJ whole genome shotgun (WGS) entry which is preliminary data.</text>
</comment>
<accession>A0A1A7BI74</accession>
<dbReference type="STRING" id="1300349.I603_1555"/>
<dbReference type="AlphaFoldDB" id="A0A1A7BI74"/>
<evidence type="ECO:0000313" key="2">
    <source>
        <dbReference type="EMBL" id="OBV11147.1"/>
    </source>
</evidence>
<organism evidence="2 3">
    <name type="scientific">Erythrobacter dokdonensis DSW-74</name>
    <dbReference type="NCBI Taxonomy" id="1300349"/>
    <lineage>
        <taxon>Bacteria</taxon>
        <taxon>Pseudomonadati</taxon>
        <taxon>Pseudomonadota</taxon>
        <taxon>Alphaproteobacteria</taxon>
        <taxon>Sphingomonadales</taxon>
        <taxon>Erythrobacteraceae</taxon>
        <taxon>Erythrobacter/Porphyrobacter group</taxon>
        <taxon>Erythrobacter</taxon>
    </lineage>
</organism>
<name>A0A1A7BI74_9SPHN</name>
<gene>
    <name evidence="2" type="ORF">I603_1555</name>
</gene>
<evidence type="ECO:0000256" key="1">
    <source>
        <dbReference type="SAM" id="MobiDB-lite"/>
    </source>
</evidence>
<dbReference type="EMBL" id="LZYB01000003">
    <property type="protein sequence ID" value="OBV11147.1"/>
    <property type="molecule type" value="Genomic_DNA"/>
</dbReference>
<evidence type="ECO:0000313" key="3">
    <source>
        <dbReference type="Proteomes" id="UP000092484"/>
    </source>
</evidence>
<sequence>MPFDDGRDEQLTADRESNPGKVRRTALFWHAVDMRDS</sequence>
<proteinExistence type="predicted"/>
<keyword evidence="3" id="KW-1185">Reference proteome</keyword>
<dbReference type="Proteomes" id="UP000092484">
    <property type="component" value="Unassembled WGS sequence"/>
</dbReference>
<reference evidence="2 3" key="1">
    <citation type="submission" date="2016-06" db="EMBL/GenBank/DDBJ databases">
        <title>Genome sequence of Porphyrobacter dokdonensis DSW-74.</title>
        <authorList>
            <person name="Kim J.F."/>
            <person name="Song J.Y."/>
        </authorList>
    </citation>
    <scope>NUCLEOTIDE SEQUENCE [LARGE SCALE GENOMIC DNA]</scope>
    <source>
        <strain evidence="2 3">DSW-74</strain>
    </source>
</reference>
<protein>
    <submittedName>
        <fullName evidence="2">Uncharacterized protein</fullName>
    </submittedName>
</protein>
<feature type="region of interest" description="Disordered" evidence="1">
    <location>
        <begin position="1"/>
        <end position="20"/>
    </location>
</feature>
<feature type="compositionally biased region" description="Basic and acidic residues" evidence="1">
    <location>
        <begin position="1"/>
        <end position="18"/>
    </location>
</feature>